<evidence type="ECO:0000256" key="2">
    <source>
        <dbReference type="ARBA" id="ARBA00009861"/>
    </source>
</evidence>
<dbReference type="Proteomes" id="UP000824469">
    <property type="component" value="Unassembled WGS sequence"/>
</dbReference>
<dbReference type="AlphaFoldDB" id="A0AA38LD17"/>
<keyword evidence="4" id="KW-0876">Taxol biosynthesis</keyword>
<keyword evidence="3" id="KW-0808">Transferase</keyword>
<proteinExistence type="inferred from homology"/>
<evidence type="ECO:0000256" key="5">
    <source>
        <dbReference type="ARBA" id="ARBA00023315"/>
    </source>
</evidence>
<evidence type="ECO:0000256" key="4">
    <source>
        <dbReference type="ARBA" id="ARBA00023059"/>
    </source>
</evidence>
<evidence type="ECO:0000313" key="7">
    <source>
        <dbReference type="Proteomes" id="UP000824469"/>
    </source>
</evidence>
<dbReference type="InterPro" id="IPR023213">
    <property type="entry name" value="CAT-like_dom_sf"/>
</dbReference>
<dbReference type="EMBL" id="JAHRHJ020000003">
    <property type="protein sequence ID" value="KAH9320793.1"/>
    <property type="molecule type" value="Genomic_DNA"/>
</dbReference>
<dbReference type="PANTHER" id="PTHR31147:SF1">
    <property type="entry name" value="ACYL TRANSFERASE 4"/>
    <property type="match status" value="1"/>
</dbReference>
<reference evidence="6 7" key="1">
    <citation type="journal article" date="2021" name="Nat. Plants">
        <title>The Taxus genome provides insights into paclitaxel biosynthesis.</title>
        <authorList>
            <person name="Xiong X."/>
            <person name="Gou J."/>
            <person name="Liao Q."/>
            <person name="Li Y."/>
            <person name="Zhou Q."/>
            <person name="Bi G."/>
            <person name="Li C."/>
            <person name="Du R."/>
            <person name="Wang X."/>
            <person name="Sun T."/>
            <person name="Guo L."/>
            <person name="Liang H."/>
            <person name="Lu P."/>
            <person name="Wu Y."/>
            <person name="Zhang Z."/>
            <person name="Ro D.K."/>
            <person name="Shang Y."/>
            <person name="Huang S."/>
            <person name="Yan J."/>
        </authorList>
    </citation>
    <scope>NUCLEOTIDE SEQUENCE [LARGE SCALE GENOMIC DNA]</scope>
    <source>
        <strain evidence="6">Ta-2019</strain>
    </source>
</reference>
<name>A0AA38LD17_TAXCH</name>
<keyword evidence="7" id="KW-1185">Reference proteome</keyword>
<comment type="caution">
    <text evidence="6">The sequence shown here is derived from an EMBL/GenBank/DDBJ whole genome shotgun (WGS) entry which is preliminary data.</text>
</comment>
<dbReference type="Pfam" id="PF02458">
    <property type="entry name" value="Transferase"/>
    <property type="match status" value="1"/>
</dbReference>
<comment type="pathway">
    <text evidence="1">Alkaloid biosynthesis; taxol biosynthesis.</text>
</comment>
<dbReference type="GO" id="GO:0042617">
    <property type="term" value="P:paclitaxel biosynthetic process"/>
    <property type="evidence" value="ECO:0007669"/>
    <property type="project" value="UniProtKB-KW"/>
</dbReference>
<sequence length="123" mass="13585">MGEMDLKIRAEAPFVVYPAEAKPARSLFLSNIDQSLVAPVGTLSFFSNSKMSFQEMVESYSKALSEMLVSYDFMAGRLRLNEEEDRLEIDCNGAGALFAVASSELTMEQLGDITTPNLLFISQ</sequence>
<evidence type="ECO:0000313" key="6">
    <source>
        <dbReference type="EMBL" id="KAH9320793.1"/>
    </source>
</evidence>
<evidence type="ECO:0000256" key="3">
    <source>
        <dbReference type="ARBA" id="ARBA00022679"/>
    </source>
</evidence>
<protein>
    <submittedName>
        <fullName evidence="6">Uncharacterized protein</fullName>
    </submittedName>
</protein>
<comment type="similarity">
    <text evidence="2">Belongs to the plant acyltransferase family.</text>
</comment>
<organism evidence="6 7">
    <name type="scientific">Taxus chinensis</name>
    <name type="common">Chinese yew</name>
    <name type="synonym">Taxus wallichiana var. chinensis</name>
    <dbReference type="NCBI Taxonomy" id="29808"/>
    <lineage>
        <taxon>Eukaryota</taxon>
        <taxon>Viridiplantae</taxon>
        <taxon>Streptophyta</taxon>
        <taxon>Embryophyta</taxon>
        <taxon>Tracheophyta</taxon>
        <taxon>Spermatophyta</taxon>
        <taxon>Pinopsida</taxon>
        <taxon>Pinidae</taxon>
        <taxon>Conifers II</taxon>
        <taxon>Cupressales</taxon>
        <taxon>Taxaceae</taxon>
        <taxon>Taxus</taxon>
    </lineage>
</organism>
<dbReference type="InterPro" id="IPR050898">
    <property type="entry name" value="Plant_acyltransferase"/>
</dbReference>
<evidence type="ECO:0000256" key="1">
    <source>
        <dbReference type="ARBA" id="ARBA00005122"/>
    </source>
</evidence>
<accession>A0AA38LD17</accession>
<dbReference type="OMA" id="THERKPM"/>
<dbReference type="GO" id="GO:0016746">
    <property type="term" value="F:acyltransferase activity"/>
    <property type="evidence" value="ECO:0007669"/>
    <property type="project" value="UniProtKB-KW"/>
</dbReference>
<feature type="non-terminal residue" evidence="6">
    <location>
        <position position="123"/>
    </location>
</feature>
<gene>
    <name evidence="6" type="ORF">KI387_015432</name>
</gene>
<dbReference type="PANTHER" id="PTHR31147">
    <property type="entry name" value="ACYL TRANSFERASE 4"/>
    <property type="match status" value="1"/>
</dbReference>
<keyword evidence="5" id="KW-0012">Acyltransferase</keyword>
<dbReference type="Gene3D" id="3.30.559.10">
    <property type="entry name" value="Chloramphenicol acetyltransferase-like domain"/>
    <property type="match status" value="1"/>
</dbReference>